<evidence type="ECO:0000256" key="1">
    <source>
        <dbReference type="SAM" id="MobiDB-lite"/>
    </source>
</evidence>
<reference evidence="4 6" key="2">
    <citation type="submission" date="2018-12" db="EMBL/GenBank/DDBJ databases">
        <authorList>
            <person name="hu s."/>
            <person name="Xu Y."/>
            <person name="Xu B."/>
            <person name="Li F."/>
        </authorList>
    </citation>
    <scope>NUCLEOTIDE SEQUENCE [LARGE SCALE GENOMIC DNA]</scope>
    <source>
        <strain evidence="4 6">KSW2-17</strain>
    </source>
</reference>
<feature type="domain" description="Amidase" evidence="2">
    <location>
        <begin position="46"/>
        <end position="469"/>
    </location>
</feature>
<dbReference type="AlphaFoldDB" id="A0A2P8GTK1"/>
<dbReference type="InterPro" id="IPR036928">
    <property type="entry name" value="AS_sf"/>
</dbReference>
<dbReference type="SUPFAM" id="SSF75304">
    <property type="entry name" value="Amidase signature (AS) enzymes"/>
    <property type="match status" value="1"/>
</dbReference>
<evidence type="ECO:0000313" key="5">
    <source>
        <dbReference type="Proteomes" id="UP000241203"/>
    </source>
</evidence>
<name>A0A2P8GTK1_9MICO</name>
<dbReference type="Gene3D" id="3.90.1300.10">
    <property type="entry name" value="Amidase signature (AS) domain"/>
    <property type="match status" value="1"/>
</dbReference>
<dbReference type="OrthoDB" id="182039at2"/>
<feature type="compositionally biased region" description="Low complexity" evidence="1">
    <location>
        <begin position="103"/>
        <end position="116"/>
    </location>
</feature>
<comment type="caution">
    <text evidence="3">The sequence shown here is derived from an EMBL/GenBank/DDBJ whole genome shotgun (WGS) entry which is preliminary data.</text>
</comment>
<feature type="region of interest" description="Disordered" evidence="1">
    <location>
        <begin position="1"/>
        <end position="25"/>
    </location>
</feature>
<dbReference type="RefSeq" id="WP_106562447.1">
    <property type="nucleotide sequence ID" value="NZ_PYAU01000001.1"/>
</dbReference>
<gene>
    <name evidence="3" type="ORF">CLV49_0896</name>
    <name evidence="4" type="ORF">ELQ93_13500</name>
</gene>
<dbReference type="PANTHER" id="PTHR11895">
    <property type="entry name" value="TRANSAMIDASE"/>
    <property type="match status" value="1"/>
</dbReference>
<dbReference type="InterPro" id="IPR000120">
    <property type="entry name" value="Amidase"/>
</dbReference>
<dbReference type="PROSITE" id="PS00571">
    <property type="entry name" value="AMIDASES"/>
    <property type="match status" value="1"/>
</dbReference>
<protein>
    <submittedName>
        <fullName evidence="3">Amidase</fullName>
    </submittedName>
</protein>
<evidence type="ECO:0000259" key="2">
    <source>
        <dbReference type="Pfam" id="PF01425"/>
    </source>
</evidence>
<keyword evidence="6" id="KW-1185">Reference proteome</keyword>
<sequence length="488" mass="50719">MRDGTSTADGLDGLDRPHSLDGGRLSARTATELSRLLRSGEVSAVEVLSDHLARLDEANGAINAVVNIDADGAMREAQRADRAREAGAPLGPLHGLPISIKDTASTTGFPTTSGSPRHANDVATADDLHVARIRAAGAVRIGKTNVPEHAAGSNTFNTLFGPTRNPYDLTRSVGGSSGGAAAALAAGFQPIADGSDMGGSLRNPAAFCNVVGFRPTPGVVPNTSTDVLSTLTVTGPLARTVDDVALLLSVMAGPDARDPLSYAAPTIDAPVQAVPLSGLRIALAPTLGGRTRVDPEIVESVERAARLLEDAGAEIVEVAPDLDGSVEAFRTLRAAEFFDAFGEDLDAGTESFVDFLAANIEEGRRLTAVDVLRAQQVQTRLVREAARFFDDVDVLLSATTSVLPFVVEDRFPRAVAGEPTTDYLSWMEPCLALTPLGVPGISVPNGFSASGLPIGLQLTAGPRRDARLLGIARSVVDVLPPSIRPLAV</sequence>
<dbReference type="InterPro" id="IPR023631">
    <property type="entry name" value="Amidase_dom"/>
</dbReference>
<dbReference type="Proteomes" id="UP000241203">
    <property type="component" value="Unassembled WGS sequence"/>
</dbReference>
<dbReference type="EMBL" id="RZGY01000002">
    <property type="protein sequence ID" value="RUQ84615.1"/>
    <property type="molecule type" value="Genomic_DNA"/>
</dbReference>
<proteinExistence type="predicted"/>
<dbReference type="PANTHER" id="PTHR11895:SF76">
    <property type="entry name" value="INDOLEACETAMIDE HYDROLASE"/>
    <property type="match status" value="1"/>
</dbReference>
<dbReference type="GO" id="GO:0003824">
    <property type="term" value="F:catalytic activity"/>
    <property type="evidence" value="ECO:0007669"/>
    <property type="project" value="InterPro"/>
</dbReference>
<reference evidence="3 5" key="1">
    <citation type="submission" date="2018-03" db="EMBL/GenBank/DDBJ databases">
        <title>Genomic Encyclopedia of Archaeal and Bacterial Type Strains, Phase II (KMG-II): from individual species to whole genera.</title>
        <authorList>
            <person name="Goeker M."/>
        </authorList>
    </citation>
    <scope>NUCLEOTIDE SEQUENCE [LARGE SCALE GENOMIC DNA]</scope>
    <source>
        <strain evidence="3 5">DSM 21548</strain>
    </source>
</reference>
<evidence type="ECO:0000313" key="6">
    <source>
        <dbReference type="Proteomes" id="UP000268291"/>
    </source>
</evidence>
<organism evidence="3 5">
    <name type="scientific">Labedella gwakjiensis</name>
    <dbReference type="NCBI Taxonomy" id="390269"/>
    <lineage>
        <taxon>Bacteria</taxon>
        <taxon>Bacillati</taxon>
        <taxon>Actinomycetota</taxon>
        <taxon>Actinomycetes</taxon>
        <taxon>Micrococcales</taxon>
        <taxon>Microbacteriaceae</taxon>
        <taxon>Labedella</taxon>
    </lineage>
</organism>
<evidence type="ECO:0000313" key="4">
    <source>
        <dbReference type="EMBL" id="RUQ84615.1"/>
    </source>
</evidence>
<feature type="region of interest" description="Disordered" evidence="1">
    <location>
        <begin position="79"/>
        <end position="120"/>
    </location>
</feature>
<dbReference type="InterPro" id="IPR020556">
    <property type="entry name" value="Amidase_CS"/>
</dbReference>
<accession>A0A2P8GTK1</accession>
<evidence type="ECO:0000313" key="3">
    <source>
        <dbReference type="EMBL" id="PSL37289.1"/>
    </source>
</evidence>
<dbReference type="EMBL" id="PYAU01000001">
    <property type="protein sequence ID" value="PSL37289.1"/>
    <property type="molecule type" value="Genomic_DNA"/>
</dbReference>
<dbReference type="Proteomes" id="UP000268291">
    <property type="component" value="Unassembled WGS sequence"/>
</dbReference>
<dbReference type="Pfam" id="PF01425">
    <property type="entry name" value="Amidase"/>
    <property type="match status" value="1"/>
</dbReference>